<feature type="domain" description="Pectinesterase inhibitor" evidence="9">
    <location>
        <begin position="34"/>
        <end position="188"/>
    </location>
</feature>
<keyword evidence="4 8" id="KW-0732">Signal</keyword>
<organism evidence="10 11">
    <name type="scientific">Cicer arietinum</name>
    <name type="common">Chickpea</name>
    <name type="synonym">Garbanzo</name>
    <dbReference type="NCBI Taxonomy" id="3827"/>
    <lineage>
        <taxon>Eukaryota</taxon>
        <taxon>Viridiplantae</taxon>
        <taxon>Streptophyta</taxon>
        <taxon>Embryophyta</taxon>
        <taxon>Tracheophyta</taxon>
        <taxon>Spermatophyta</taxon>
        <taxon>Magnoliopsida</taxon>
        <taxon>eudicotyledons</taxon>
        <taxon>Gunneridae</taxon>
        <taxon>Pentapetalae</taxon>
        <taxon>rosids</taxon>
        <taxon>fabids</taxon>
        <taxon>Fabales</taxon>
        <taxon>Fabaceae</taxon>
        <taxon>Papilionoideae</taxon>
        <taxon>50 kb inversion clade</taxon>
        <taxon>NPAAA clade</taxon>
        <taxon>Hologalegina</taxon>
        <taxon>IRL clade</taxon>
        <taxon>Cicereae</taxon>
        <taxon>Cicer</taxon>
    </lineage>
</organism>
<dbReference type="GO" id="GO:0004857">
    <property type="term" value="F:enzyme inhibitor activity"/>
    <property type="evidence" value="ECO:0007669"/>
    <property type="project" value="InterPro"/>
</dbReference>
<comment type="similarity">
    <text evidence="1">In the N-terminal section; belongs to the PMEI family.</text>
</comment>
<dbReference type="RefSeq" id="XP_004494376.1">
    <property type="nucleotide sequence ID" value="XM_004494319.3"/>
</dbReference>
<evidence type="ECO:0000313" key="11">
    <source>
        <dbReference type="RefSeq" id="XP_004494376.1"/>
    </source>
</evidence>
<name>A0A1S2XV06_CICAR</name>
<dbReference type="Gene3D" id="1.20.140.40">
    <property type="entry name" value="Invertase/pectin methylesterase inhibitor family protein"/>
    <property type="match status" value="1"/>
</dbReference>
<reference evidence="11" key="2">
    <citation type="submission" date="2025-08" db="UniProtKB">
        <authorList>
            <consortium name="RefSeq"/>
        </authorList>
    </citation>
    <scope>IDENTIFICATION</scope>
    <source>
        <tissue evidence="11">Etiolated seedlings</tissue>
    </source>
</reference>
<evidence type="ECO:0000259" key="9">
    <source>
        <dbReference type="SMART" id="SM00856"/>
    </source>
</evidence>
<accession>A0A1S2XV06</accession>
<dbReference type="OrthoDB" id="1430376at2759"/>
<dbReference type="PANTHER" id="PTHR31080:SF158">
    <property type="entry name" value="PLANT INVERTASE_PECTIN METHYLESTERASE INHIBITOR SUPERFAMILY PROTEIN"/>
    <property type="match status" value="1"/>
</dbReference>
<dbReference type="Proteomes" id="UP000087171">
    <property type="component" value="Chromosome Ca3"/>
</dbReference>
<protein>
    <recommendedName>
        <fullName evidence="3">pectinesterase</fullName>
        <ecNumber evidence="3">3.1.1.11</ecNumber>
    </recommendedName>
</protein>
<dbReference type="PaxDb" id="3827-XP_004494376.1"/>
<keyword evidence="10" id="KW-1185">Reference proteome</keyword>
<dbReference type="GO" id="GO:0030599">
    <property type="term" value="F:pectinesterase activity"/>
    <property type="evidence" value="ECO:0007669"/>
    <property type="project" value="UniProtKB-EC"/>
</dbReference>
<feature type="chain" id="PRO_5010331553" description="pectinesterase" evidence="8">
    <location>
        <begin position="21"/>
        <end position="208"/>
    </location>
</feature>
<keyword evidence="6" id="KW-0325">Glycoprotein</keyword>
<dbReference type="CDD" id="cd15798">
    <property type="entry name" value="PMEI-like_3"/>
    <property type="match status" value="1"/>
</dbReference>
<dbReference type="EC" id="3.1.1.11" evidence="3"/>
<evidence type="ECO:0000256" key="6">
    <source>
        <dbReference type="ARBA" id="ARBA00023180"/>
    </source>
</evidence>
<comment type="similarity">
    <text evidence="7">Belongs to the PMEI family.</text>
</comment>
<dbReference type="Pfam" id="PF04043">
    <property type="entry name" value="PMEI"/>
    <property type="match status" value="1"/>
</dbReference>
<dbReference type="STRING" id="3827.A0A1S2XV06"/>
<dbReference type="KEGG" id="cam:101513776"/>
<dbReference type="InterPro" id="IPR051955">
    <property type="entry name" value="PME_Inhibitor"/>
</dbReference>
<dbReference type="AlphaFoldDB" id="A0A1S2XV06"/>
<dbReference type="PANTHER" id="PTHR31080">
    <property type="entry name" value="PECTINESTERASE INHIBITOR-LIKE"/>
    <property type="match status" value="1"/>
</dbReference>
<evidence type="ECO:0000256" key="3">
    <source>
        <dbReference type="ARBA" id="ARBA00013229"/>
    </source>
</evidence>
<evidence type="ECO:0000256" key="7">
    <source>
        <dbReference type="ARBA" id="ARBA00038471"/>
    </source>
</evidence>
<dbReference type="InterPro" id="IPR006501">
    <property type="entry name" value="Pectinesterase_inhib_dom"/>
</dbReference>
<evidence type="ECO:0000256" key="2">
    <source>
        <dbReference type="ARBA" id="ARBA00007786"/>
    </source>
</evidence>
<gene>
    <name evidence="11" type="primary">LOC101513776</name>
</gene>
<evidence type="ECO:0000256" key="4">
    <source>
        <dbReference type="ARBA" id="ARBA00022729"/>
    </source>
</evidence>
<evidence type="ECO:0000256" key="1">
    <source>
        <dbReference type="ARBA" id="ARBA00006027"/>
    </source>
</evidence>
<proteinExistence type="inferred from homology"/>
<evidence type="ECO:0000313" key="10">
    <source>
        <dbReference type="Proteomes" id="UP000087171"/>
    </source>
</evidence>
<sequence>MTITFPLMSLLVFFTFLSLSTNTNQMTYAKENNNNNNNVKEACSVTRYKNLCFHTLSQFSNTAGRNPSKWARAGVSVAIGEVINVQQYLTTLKRYGNMKGRNRVALLDCIETFDYAADELHRSLVVLRKLSKSTFSTQLGDINTWISAALSDEDTCIDGFEGNNEREIKFLQHKVQNVSCITSNALALVNKLAAMGIGSIIDPQNFSD</sequence>
<dbReference type="SUPFAM" id="SSF101148">
    <property type="entry name" value="Plant invertase/pectin methylesterase inhibitor"/>
    <property type="match status" value="1"/>
</dbReference>
<dbReference type="eggNOG" id="ENOG502S061">
    <property type="taxonomic scope" value="Eukaryota"/>
</dbReference>
<keyword evidence="5" id="KW-1015">Disulfide bond</keyword>
<evidence type="ECO:0000256" key="5">
    <source>
        <dbReference type="ARBA" id="ARBA00023157"/>
    </source>
</evidence>
<evidence type="ECO:0000256" key="8">
    <source>
        <dbReference type="SAM" id="SignalP"/>
    </source>
</evidence>
<dbReference type="InterPro" id="IPR035513">
    <property type="entry name" value="Invertase/methylesterase_inhib"/>
</dbReference>
<dbReference type="FunFam" id="1.20.140.40:FF:000010">
    <property type="entry name" value="Pectinesterase"/>
    <property type="match status" value="1"/>
</dbReference>
<dbReference type="GeneID" id="101513776"/>
<dbReference type="SMART" id="SM00856">
    <property type="entry name" value="PMEI"/>
    <property type="match status" value="1"/>
</dbReference>
<dbReference type="NCBIfam" id="TIGR01614">
    <property type="entry name" value="PME_inhib"/>
    <property type="match status" value="1"/>
</dbReference>
<feature type="signal peptide" evidence="8">
    <location>
        <begin position="1"/>
        <end position="20"/>
    </location>
</feature>
<comment type="similarity">
    <text evidence="2">In the C-terminal section; belongs to the pectinesterase family.</text>
</comment>
<reference evidence="10" key="1">
    <citation type="journal article" date="2013" name="Nat. Biotechnol.">
        <title>Draft genome sequence of chickpea (Cicer arietinum) provides a resource for trait improvement.</title>
        <authorList>
            <person name="Varshney R.K."/>
            <person name="Song C."/>
            <person name="Saxena R.K."/>
            <person name="Azam S."/>
            <person name="Yu S."/>
            <person name="Sharpe A.G."/>
            <person name="Cannon S."/>
            <person name="Baek J."/>
            <person name="Rosen B.D."/>
            <person name="Tar'an B."/>
            <person name="Millan T."/>
            <person name="Zhang X."/>
            <person name="Ramsay L.D."/>
            <person name="Iwata A."/>
            <person name="Wang Y."/>
            <person name="Nelson W."/>
            <person name="Farmer A.D."/>
            <person name="Gaur P.M."/>
            <person name="Soderlund C."/>
            <person name="Penmetsa R.V."/>
            <person name="Xu C."/>
            <person name="Bharti A.K."/>
            <person name="He W."/>
            <person name="Winter P."/>
            <person name="Zhao S."/>
            <person name="Hane J.K."/>
            <person name="Carrasquilla-Garcia N."/>
            <person name="Condie J.A."/>
            <person name="Upadhyaya H.D."/>
            <person name="Luo M.C."/>
            <person name="Thudi M."/>
            <person name="Gowda C.L."/>
            <person name="Singh N.P."/>
            <person name="Lichtenzveig J."/>
            <person name="Gali K.K."/>
            <person name="Rubio J."/>
            <person name="Nadarajan N."/>
            <person name="Dolezel J."/>
            <person name="Bansal K.C."/>
            <person name="Xu X."/>
            <person name="Edwards D."/>
            <person name="Zhang G."/>
            <person name="Kahl G."/>
            <person name="Gil J."/>
            <person name="Singh K.B."/>
            <person name="Datta S.K."/>
            <person name="Jackson S.A."/>
            <person name="Wang J."/>
            <person name="Cook D.R."/>
        </authorList>
    </citation>
    <scope>NUCLEOTIDE SEQUENCE [LARGE SCALE GENOMIC DNA]</scope>
    <source>
        <strain evidence="10">cv. CDC Frontier</strain>
    </source>
</reference>